<feature type="signal peptide" evidence="2">
    <location>
        <begin position="1"/>
        <end position="29"/>
    </location>
</feature>
<dbReference type="Gene3D" id="3.40.50.1980">
    <property type="entry name" value="Nitrogenase molybdenum iron protein domain"/>
    <property type="match status" value="2"/>
</dbReference>
<proteinExistence type="inferred from homology"/>
<dbReference type="Pfam" id="PF01497">
    <property type="entry name" value="Peripla_BP_2"/>
    <property type="match status" value="1"/>
</dbReference>
<evidence type="ECO:0000256" key="1">
    <source>
        <dbReference type="ARBA" id="ARBA00008814"/>
    </source>
</evidence>
<keyword evidence="5" id="KW-1185">Reference proteome</keyword>
<dbReference type="EMBL" id="JBHTOP010000022">
    <property type="protein sequence ID" value="MFD1671870.1"/>
    <property type="molecule type" value="Genomic_DNA"/>
</dbReference>
<accession>A0ABW4J8V5</accession>
<dbReference type="InterPro" id="IPR050902">
    <property type="entry name" value="ABC_Transporter_SBP"/>
</dbReference>
<sequence>MKKFKKVILGLGFVSLLGLGLTTAQPAQAASTKTVTDMTGTKVEIPKKVKKVADLWHANNQVVLLLGGQKKLVATTAMIQKQPWFAEVYPNITKVTAPYNGTDLQVEELVKTNPDVVIASDDATIQKAKDAGIPAVNAMYQDFAGLKKSVTLTANVLGGNAPKIAKTYNKELNSNIKYVKKNVTTKKSKPKVLHIVGATDLLKVDGTKSIVDEWIKAAGGQNAIKAEGNMITTTAEEITKSNPDIIIVGQTTTKAAREALKNDERFANLKAVKNNKVYGNPTGTFAWDRYSAEEALQVLWVAKLLHPKDMKNVDMNKKTRQFYQKYYNYDLTKAQAKLILAGENPKA</sequence>
<name>A0ABW4J8V5_9LACO</name>
<keyword evidence="2" id="KW-0732">Signal</keyword>
<evidence type="ECO:0000256" key="2">
    <source>
        <dbReference type="SAM" id="SignalP"/>
    </source>
</evidence>
<dbReference type="PANTHER" id="PTHR30535">
    <property type="entry name" value="VITAMIN B12-BINDING PROTEIN"/>
    <property type="match status" value="1"/>
</dbReference>
<organism evidence="4 5">
    <name type="scientific">Agrilactobacillus yilanensis</name>
    <dbReference type="NCBI Taxonomy" id="2485997"/>
    <lineage>
        <taxon>Bacteria</taxon>
        <taxon>Bacillati</taxon>
        <taxon>Bacillota</taxon>
        <taxon>Bacilli</taxon>
        <taxon>Lactobacillales</taxon>
        <taxon>Lactobacillaceae</taxon>
        <taxon>Agrilactobacillus</taxon>
    </lineage>
</organism>
<feature type="chain" id="PRO_5045458232" evidence="2">
    <location>
        <begin position="30"/>
        <end position="347"/>
    </location>
</feature>
<dbReference type="PANTHER" id="PTHR30535:SF34">
    <property type="entry name" value="MOLYBDATE-BINDING PROTEIN MOLA"/>
    <property type="match status" value="1"/>
</dbReference>
<dbReference type="SUPFAM" id="SSF53807">
    <property type="entry name" value="Helical backbone' metal receptor"/>
    <property type="match status" value="1"/>
</dbReference>
<evidence type="ECO:0000259" key="3">
    <source>
        <dbReference type="PROSITE" id="PS50983"/>
    </source>
</evidence>
<protein>
    <submittedName>
        <fullName evidence="4">ABC transporter substrate-binding protein</fullName>
    </submittedName>
</protein>
<reference evidence="5" key="1">
    <citation type="journal article" date="2019" name="Int. J. Syst. Evol. Microbiol.">
        <title>The Global Catalogue of Microorganisms (GCM) 10K type strain sequencing project: providing services to taxonomists for standard genome sequencing and annotation.</title>
        <authorList>
            <consortium name="The Broad Institute Genomics Platform"/>
            <consortium name="The Broad Institute Genome Sequencing Center for Infectious Disease"/>
            <person name="Wu L."/>
            <person name="Ma J."/>
        </authorList>
    </citation>
    <scope>NUCLEOTIDE SEQUENCE [LARGE SCALE GENOMIC DNA]</scope>
    <source>
        <strain evidence="5">CCM 8896</strain>
    </source>
</reference>
<feature type="domain" description="Fe/B12 periplasmic-binding" evidence="3">
    <location>
        <begin position="51"/>
        <end position="309"/>
    </location>
</feature>
<evidence type="ECO:0000313" key="5">
    <source>
        <dbReference type="Proteomes" id="UP001597267"/>
    </source>
</evidence>
<gene>
    <name evidence="4" type="ORF">ACFQ5M_07180</name>
</gene>
<dbReference type="Proteomes" id="UP001597267">
    <property type="component" value="Unassembled WGS sequence"/>
</dbReference>
<dbReference type="CDD" id="cd01142">
    <property type="entry name" value="TroA_e"/>
    <property type="match status" value="1"/>
</dbReference>
<dbReference type="Gene3D" id="1.20.58.2180">
    <property type="match status" value="1"/>
</dbReference>
<comment type="caution">
    <text evidence="4">The sequence shown here is derived from an EMBL/GenBank/DDBJ whole genome shotgun (WGS) entry which is preliminary data.</text>
</comment>
<dbReference type="RefSeq" id="WP_125714427.1">
    <property type="nucleotide sequence ID" value="NZ_JBHTOP010000022.1"/>
</dbReference>
<comment type="similarity">
    <text evidence="1">Belongs to the bacterial solute-binding protein 8 family.</text>
</comment>
<dbReference type="PROSITE" id="PS50983">
    <property type="entry name" value="FE_B12_PBP"/>
    <property type="match status" value="1"/>
</dbReference>
<dbReference type="InterPro" id="IPR002491">
    <property type="entry name" value="ABC_transptr_periplasmic_BD"/>
</dbReference>
<evidence type="ECO:0000313" key="4">
    <source>
        <dbReference type="EMBL" id="MFD1671870.1"/>
    </source>
</evidence>